<sequence>MAPAGTLRAYLLTKPEKERKAMASIPTPNPDTVEPAAPPIETPPPMDDPIEPASPPETEPPAPDIDQPGRGPDEVPPE</sequence>
<keyword evidence="3" id="KW-1185">Reference proteome</keyword>
<reference evidence="2 3" key="1">
    <citation type="submission" date="2016-05" db="EMBL/GenBank/DDBJ databases">
        <title>Compelete Genome Sequence of Bacteriochlorophyll-Synthesizing Bacterium Porphyrobacter neustonensis DSM 9434.</title>
        <authorList>
            <person name="Shi X.-L."/>
            <person name="Wu Y.-H."/>
            <person name="Cheng H."/>
            <person name="Xu L."/>
            <person name="Zhang X.-Q."/>
            <person name="Wang C.-S."/>
            <person name="Xu X.-W."/>
        </authorList>
    </citation>
    <scope>NUCLEOTIDE SEQUENCE [LARGE SCALE GENOMIC DNA]</scope>
    <source>
        <strain evidence="2 3">DSM 9434</strain>
    </source>
</reference>
<evidence type="ECO:0000313" key="2">
    <source>
        <dbReference type="EMBL" id="ANK12866.1"/>
    </source>
</evidence>
<evidence type="ECO:0000256" key="1">
    <source>
        <dbReference type="SAM" id="MobiDB-lite"/>
    </source>
</evidence>
<gene>
    <name evidence="2" type="ORF">A9D12_07805</name>
</gene>
<accession>A0A192D4B8</accession>
<dbReference type="EMBL" id="CP016033">
    <property type="protein sequence ID" value="ANK12866.1"/>
    <property type="molecule type" value="Genomic_DNA"/>
</dbReference>
<organism evidence="2 3">
    <name type="scientific">Erythrobacter neustonensis</name>
    <dbReference type="NCBI Taxonomy" id="1112"/>
    <lineage>
        <taxon>Bacteria</taxon>
        <taxon>Pseudomonadati</taxon>
        <taxon>Pseudomonadota</taxon>
        <taxon>Alphaproteobacteria</taxon>
        <taxon>Sphingomonadales</taxon>
        <taxon>Erythrobacteraceae</taxon>
        <taxon>Erythrobacter/Porphyrobacter group</taxon>
        <taxon>Erythrobacter</taxon>
    </lineage>
</organism>
<dbReference type="AlphaFoldDB" id="A0A192D4B8"/>
<proteinExistence type="predicted"/>
<protein>
    <submittedName>
        <fullName evidence="2">Uncharacterized protein</fullName>
    </submittedName>
</protein>
<feature type="compositionally biased region" description="Pro residues" evidence="1">
    <location>
        <begin position="36"/>
        <end position="63"/>
    </location>
</feature>
<dbReference type="Proteomes" id="UP000078263">
    <property type="component" value="Chromosome"/>
</dbReference>
<name>A0A192D4B8_9SPHN</name>
<feature type="region of interest" description="Disordered" evidence="1">
    <location>
        <begin position="1"/>
        <end position="78"/>
    </location>
</feature>
<dbReference type="STRING" id="1112.A9D12_07805"/>
<dbReference type="KEGG" id="pns:A9D12_07805"/>
<evidence type="ECO:0000313" key="3">
    <source>
        <dbReference type="Proteomes" id="UP000078263"/>
    </source>
</evidence>